<dbReference type="Proteomes" id="UP001515100">
    <property type="component" value="Unassembled WGS sequence"/>
</dbReference>
<accession>A0A641ALV1</accession>
<keyword evidence="2" id="KW-1185">Reference proteome</keyword>
<dbReference type="OrthoDB" id="5638018at2"/>
<name>A0A641ALV1_9ACTN</name>
<dbReference type="PANTHER" id="PTHR34129:SF1">
    <property type="entry name" value="DUF952 DOMAIN-CONTAINING PROTEIN"/>
    <property type="match status" value="1"/>
</dbReference>
<protein>
    <submittedName>
        <fullName evidence="1">DUF952 domain-containing protein</fullName>
    </submittedName>
</protein>
<comment type="caution">
    <text evidence="1">The sequence shown here is derived from an EMBL/GenBank/DDBJ whole genome shotgun (WGS) entry which is preliminary data.</text>
</comment>
<dbReference type="Gene3D" id="3.20.170.20">
    <property type="entry name" value="Protein of unknown function DUF952"/>
    <property type="match status" value="1"/>
</dbReference>
<dbReference type="InterPro" id="IPR009297">
    <property type="entry name" value="DUF952"/>
</dbReference>
<dbReference type="RefSeq" id="WP_129184365.1">
    <property type="nucleotide sequence ID" value="NZ_JAGIOG010000001.1"/>
</dbReference>
<dbReference type="PANTHER" id="PTHR34129">
    <property type="entry name" value="BLR1139 PROTEIN"/>
    <property type="match status" value="1"/>
</dbReference>
<evidence type="ECO:0000313" key="1">
    <source>
        <dbReference type="EMBL" id="KAA1376383.1"/>
    </source>
</evidence>
<reference evidence="1" key="1">
    <citation type="submission" date="2019-09" db="EMBL/GenBank/DDBJ databases">
        <authorList>
            <person name="Li J."/>
        </authorList>
    </citation>
    <scope>NUCLEOTIDE SEQUENCE [LARGE SCALE GENOMIC DNA]</scope>
    <source>
        <strain evidence="1">NRBC 14897</strain>
    </source>
</reference>
<evidence type="ECO:0000313" key="2">
    <source>
        <dbReference type="Proteomes" id="UP001515100"/>
    </source>
</evidence>
<dbReference type="AlphaFoldDB" id="A0A641ALV1"/>
<dbReference type="Pfam" id="PF06108">
    <property type="entry name" value="DUF952"/>
    <property type="match status" value="1"/>
</dbReference>
<proteinExistence type="predicted"/>
<organism evidence="1 2">
    <name type="scientific">Aeromicrobium fastidiosum</name>
    <dbReference type="NCBI Taxonomy" id="52699"/>
    <lineage>
        <taxon>Bacteria</taxon>
        <taxon>Bacillati</taxon>
        <taxon>Actinomycetota</taxon>
        <taxon>Actinomycetes</taxon>
        <taxon>Propionibacteriales</taxon>
        <taxon>Nocardioidaceae</taxon>
        <taxon>Aeromicrobium</taxon>
    </lineage>
</organism>
<dbReference type="EMBL" id="SDPP02000003">
    <property type="protein sequence ID" value="KAA1376383.1"/>
    <property type="molecule type" value="Genomic_DNA"/>
</dbReference>
<gene>
    <name evidence="1" type="ORF">ESP62_013200</name>
</gene>
<dbReference type="SUPFAM" id="SSF56399">
    <property type="entry name" value="ADP-ribosylation"/>
    <property type="match status" value="1"/>
</dbReference>
<sequence length="110" mass="11984">MQIFHLALQSAWTDAQANGTYRVSTLGLDLDDVGFIHCSQAEQVDGVHERYYGGVTEPVIRLTIDTDLLTSPWQLDDVPGQPLPFPHVYGPVNVDAVVSAEPYVRGSASS</sequence>